<keyword evidence="1" id="KW-0805">Transcription regulation</keyword>
<keyword evidence="4" id="KW-1133">Transmembrane helix</keyword>
<dbReference type="RefSeq" id="WP_086783732.1">
    <property type="nucleotide sequence ID" value="NZ_JAGIOO010000001.1"/>
</dbReference>
<dbReference type="PANTHER" id="PTHR33164">
    <property type="entry name" value="TRANSCRIPTIONAL REGULATOR, MARR FAMILY"/>
    <property type="match status" value="1"/>
</dbReference>
<keyword evidence="2 6" id="KW-0238">DNA-binding</keyword>
<proteinExistence type="predicted"/>
<keyword evidence="7" id="KW-1185">Reference proteome</keyword>
<dbReference type="SMART" id="SM00347">
    <property type="entry name" value="HTH_MARR"/>
    <property type="match status" value="1"/>
</dbReference>
<comment type="caution">
    <text evidence="6">The sequence shown here is derived from an EMBL/GenBank/DDBJ whole genome shotgun (WGS) entry which is preliminary data.</text>
</comment>
<organism evidence="6 7">
    <name type="scientific">Crossiella equi</name>
    <dbReference type="NCBI Taxonomy" id="130796"/>
    <lineage>
        <taxon>Bacteria</taxon>
        <taxon>Bacillati</taxon>
        <taxon>Actinomycetota</taxon>
        <taxon>Actinomycetes</taxon>
        <taxon>Pseudonocardiales</taxon>
        <taxon>Pseudonocardiaceae</taxon>
        <taxon>Crossiella</taxon>
    </lineage>
</organism>
<gene>
    <name evidence="6" type="ORF">JOF53_002475</name>
</gene>
<keyword evidence="3" id="KW-0804">Transcription</keyword>
<dbReference type="EMBL" id="JAGIOO010000001">
    <property type="protein sequence ID" value="MBP2473603.1"/>
    <property type="molecule type" value="Genomic_DNA"/>
</dbReference>
<keyword evidence="4" id="KW-0812">Transmembrane</keyword>
<sequence length="177" mass="19741">MTTQRTVQETEHAVRERLGELPLDFEAMAAVANIHRAAVAVRNHMEGVVLRPAGLTWTGFVVLWVVWIWGDMETRHVAAEAGITKGTLTGVVKTLESGGLIERREHAEDGRLVVLHLTVKGKRLMRKLFPAFNAEESFVVDEMSTGKRQQLATILRGLIGHLERDGESRRTAVRKQG</sequence>
<dbReference type="Pfam" id="PF01047">
    <property type="entry name" value="MarR"/>
    <property type="match status" value="1"/>
</dbReference>
<feature type="domain" description="HTH marR-type" evidence="5">
    <location>
        <begin position="27"/>
        <end position="160"/>
    </location>
</feature>
<evidence type="ECO:0000256" key="1">
    <source>
        <dbReference type="ARBA" id="ARBA00023015"/>
    </source>
</evidence>
<dbReference type="Gene3D" id="1.10.10.10">
    <property type="entry name" value="Winged helix-like DNA-binding domain superfamily/Winged helix DNA-binding domain"/>
    <property type="match status" value="1"/>
</dbReference>
<dbReference type="InterPro" id="IPR000835">
    <property type="entry name" value="HTH_MarR-typ"/>
</dbReference>
<evidence type="ECO:0000313" key="6">
    <source>
        <dbReference type="EMBL" id="MBP2473603.1"/>
    </source>
</evidence>
<evidence type="ECO:0000256" key="3">
    <source>
        <dbReference type="ARBA" id="ARBA00023163"/>
    </source>
</evidence>
<protein>
    <submittedName>
        <fullName evidence="6">DNA-binding MarR family transcriptional regulator</fullName>
    </submittedName>
</protein>
<reference evidence="6 7" key="1">
    <citation type="submission" date="2021-03" db="EMBL/GenBank/DDBJ databases">
        <title>Sequencing the genomes of 1000 actinobacteria strains.</title>
        <authorList>
            <person name="Klenk H.-P."/>
        </authorList>
    </citation>
    <scope>NUCLEOTIDE SEQUENCE [LARGE SCALE GENOMIC DNA]</scope>
    <source>
        <strain evidence="6 7">DSM 44580</strain>
    </source>
</reference>
<feature type="transmembrane region" description="Helical" evidence="4">
    <location>
        <begin position="49"/>
        <end position="69"/>
    </location>
</feature>
<dbReference type="PROSITE" id="PS01117">
    <property type="entry name" value="HTH_MARR_1"/>
    <property type="match status" value="1"/>
</dbReference>
<accession>A0ABS5AAJ0</accession>
<dbReference type="Proteomes" id="UP001519363">
    <property type="component" value="Unassembled WGS sequence"/>
</dbReference>
<dbReference type="InterPro" id="IPR036390">
    <property type="entry name" value="WH_DNA-bd_sf"/>
</dbReference>
<dbReference type="InterPro" id="IPR039422">
    <property type="entry name" value="MarR/SlyA-like"/>
</dbReference>
<evidence type="ECO:0000259" key="5">
    <source>
        <dbReference type="PROSITE" id="PS50995"/>
    </source>
</evidence>
<dbReference type="SUPFAM" id="SSF46785">
    <property type="entry name" value="Winged helix' DNA-binding domain"/>
    <property type="match status" value="1"/>
</dbReference>
<dbReference type="PANTHER" id="PTHR33164:SF89">
    <property type="entry name" value="MARR FAMILY REGULATORY PROTEIN"/>
    <property type="match status" value="1"/>
</dbReference>
<dbReference type="PROSITE" id="PS50995">
    <property type="entry name" value="HTH_MARR_2"/>
    <property type="match status" value="1"/>
</dbReference>
<keyword evidence="4" id="KW-0472">Membrane</keyword>
<evidence type="ECO:0000313" key="7">
    <source>
        <dbReference type="Proteomes" id="UP001519363"/>
    </source>
</evidence>
<dbReference type="InterPro" id="IPR036388">
    <property type="entry name" value="WH-like_DNA-bd_sf"/>
</dbReference>
<evidence type="ECO:0000256" key="4">
    <source>
        <dbReference type="SAM" id="Phobius"/>
    </source>
</evidence>
<dbReference type="InterPro" id="IPR023187">
    <property type="entry name" value="Tscrpt_reg_MarR-type_CS"/>
</dbReference>
<name>A0ABS5AAJ0_9PSEU</name>
<dbReference type="GO" id="GO:0003677">
    <property type="term" value="F:DNA binding"/>
    <property type="evidence" value="ECO:0007669"/>
    <property type="project" value="UniProtKB-KW"/>
</dbReference>
<evidence type="ECO:0000256" key="2">
    <source>
        <dbReference type="ARBA" id="ARBA00023125"/>
    </source>
</evidence>